<dbReference type="AlphaFoldDB" id="A0A2T3B765"/>
<reference evidence="1 2" key="1">
    <citation type="journal article" date="2018" name="New Phytol.">
        <title>Comparative genomics and transcriptomics depict ericoid mycorrhizal fungi as versatile saprotrophs and plant mutualists.</title>
        <authorList>
            <person name="Martino E."/>
            <person name="Morin E."/>
            <person name="Grelet G.A."/>
            <person name="Kuo A."/>
            <person name="Kohler A."/>
            <person name="Daghino S."/>
            <person name="Barry K.W."/>
            <person name="Cichocki N."/>
            <person name="Clum A."/>
            <person name="Dockter R.B."/>
            <person name="Hainaut M."/>
            <person name="Kuo R.C."/>
            <person name="LaButti K."/>
            <person name="Lindahl B.D."/>
            <person name="Lindquist E.A."/>
            <person name="Lipzen A."/>
            <person name="Khouja H.R."/>
            <person name="Magnuson J."/>
            <person name="Murat C."/>
            <person name="Ohm R.A."/>
            <person name="Singer S.W."/>
            <person name="Spatafora J.W."/>
            <person name="Wang M."/>
            <person name="Veneault-Fourrey C."/>
            <person name="Henrissat B."/>
            <person name="Grigoriev I.V."/>
            <person name="Martin F.M."/>
            <person name="Perotto S."/>
        </authorList>
    </citation>
    <scope>NUCLEOTIDE SEQUENCE [LARGE SCALE GENOMIC DNA]</scope>
    <source>
        <strain evidence="1 2">ATCC 22711</strain>
    </source>
</reference>
<evidence type="ECO:0000313" key="2">
    <source>
        <dbReference type="Proteomes" id="UP000241818"/>
    </source>
</evidence>
<protein>
    <recommendedName>
        <fullName evidence="3">SnoaL-like domain-containing protein</fullName>
    </recommendedName>
</protein>
<dbReference type="OrthoDB" id="3468019at2759"/>
<name>A0A2T3B765_AMORE</name>
<accession>A0A2T3B765</accession>
<dbReference type="Proteomes" id="UP000241818">
    <property type="component" value="Unassembled WGS sequence"/>
</dbReference>
<evidence type="ECO:0008006" key="3">
    <source>
        <dbReference type="Google" id="ProtNLM"/>
    </source>
</evidence>
<dbReference type="EMBL" id="KZ679008">
    <property type="protein sequence ID" value="PSS22726.1"/>
    <property type="molecule type" value="Genomic_DNA"/>
</dbReference>
<sequence length="159" mass="17773">MDTSRTSNAEWPSDIPAPAPVKKWLETLFPLLDSKDPDVPEKVARLYTEDAEVHGAAGMAKGTEQIIAARIKSWAVMEERRHELLRVFTSKKDFSDLLLICKLKATLKNGNEVSGEFISHLVFKGDTSVDPKGSLYTIWNDSAPWLKAMGFKIEKPDAE</sequence>
<keyword evidence="2" id="KW-1185">Reference proteome</keyword>
<dbReference type="SUPFAM" id="SSF54427">
    <property type="entry name" value="NTF2-like"/>
    <property type="match status" value="1"/>
</dbReference>
<dbReference type="GeneID" id="36576076"/>
<dbReference type="RefSeq" id="XP_024722772.1">
    <property type="nucleotide sequence ID" value="XM_024867995.1"/>
</dbReference>
<organism evidence="1 2">
    <name type="scientific">Amorphotheca resinae ATCC 22711</name>
    <dbReference type="NCBI Taxonomy" id="857342"/>
    <lineage>
        <taxon>Eukaryota</taxon>
        <taxon>Fungi</taxon>
        <taxon>Dikarya</taxon>
        <taxon>Ascomycota</taxon>
        <taxon>Pezizomycotina</taxon>
        <taxon>Leotiomycetes</taxon>
        <taxon>Helotiales</taxon>
        <taxon>Amorphothecaceae</taxon>
        <taxon>Amorphotheca</taxon>
    </lineage>
</organism>
<proteinExistence type="predicted"/>
<dbReference type="InParanoid" id="A0A2T3B765"/>
<evidence type="ECO:0000313" key="1">
    <source>
        <dbReference type="EMBL" id="PSS22726.1"/>
    </source>
</evidence>
<gene>
    <name evidence="1" type="ORF">M430DRAFT_48365</name>
</gene>
<dbReference type="InterPro" id="IPR032710">
    <property type="entry name" value="NTF2-like_dom_sf"/>
</dbReference>